<proteinExistence type="predicted"/>
<protein>
    <submittedName>
        <fullName evidence="1">Uncharacterized protein</fullName>
    </submittedName>
</protein>
<accession>A0A426XWL9</accession>
<dbReference type="EMBL" id="AMZH03016929">
    <property type="protein sequence ID" value="RRT43750.1"/>
    <property type="molecule type" value="Genomic_DNA"/>
</dbReference>
<gene>
    <name evidence="1" type="ORF">B296_00037925</name>
</gene>
<dbReference type="Proteomes" id="UP000287651">
    <property type="component" value="Unassembled WGS sequence"/>
</dbReference>
<reference evidence="1 2" key="1">
    <citation type="journal article" date="2014" name="Agronomy (Basel)">
        <title>A Draft Genome Sequence for Ensete ventricosum, the Drought-Tolerant Tree Against Hunger.</title>
        <authorList>
            <person name="Harrison J."/>
            <person name="Moore K.A."/>
            <person name="Paszkiewicz K."/>
            <person name="Jones T."/>
            <person name="Grant M."/>
            <person name="Ambacheew D."/>
            <person name="Muzemil S."/>
            <person name="Studholme D.J."/>
        </authorList>
    </citation>
    <scope>NUCLEOTIDE SEQUENCE [LARGE SCALE GENOMIC DNA]</scope>
</reference>
<name>A0A426XWL9_ENSVE</name>
<comment type="caution">
    <text evidence="1">The sequence shown here is derived from an EMBL/GenBank/DDBJ whole genome shotgun (WGS) entry which is preliminary data.</text>
</comment>
<evidence type="ECO:0000313" key="1">
    <source>
        <dbReference type="EMBL" id="RRT43750.1"/>
    </source>
</evidence>
<sequence>MLWAKNKELRSGAGLEAVGTVAKRATELSNEGGFQSGLEKMGQITYEFRYQITLKHFRAKHSNLSIKEGPFAD</sequence>
<organism evidence="1 2">
    <name type="scientific">Ensete ventricosum</name>
    <name type="common">Abyssinian banana</name>
    <name type="synonym">Musa ensete</name>
    <dbReference type="NCBI Taxonomy" id="4639"/>
    <lineage>
        <taxon>Eukaryota</taxon>
        <taxon>Viridiplantae</taxon>
        <taxon>Streptophyta</taxon>
        <taxon>Embryophyta</taxon>
        <taxon>Tracheophyta</taxon>
        <taxon>Spermatophyta</taxon>
        <taxon>Magnoliopsida</taxon>
        <taxon>Liliopsida</taxon>
        <taxon>Zingiberales</taxon>
        <taxon>Musaceae</taxon>
        <taxon>Ensete</taxon>
    </lineage>
</organism>
<dbReference type="AlphaFoldDB" id="A0A426XWL9"/>
<evidence type="ECO:0000313" key="2">
    <source>
        <dbReference type="Proteomes" id="UP000287651"/>
    </source>
</evidence>